<dbReference type="GO" id="GO:0005737">
    <property type="term" value="C:cytoplasm"/>
    <property type="evidence" value="ECO:0007669"/>
    <property type="project" value="UniProtKB-SubCell"/>
</dbReference>
<feature type="chain" id="PRO_5035159706" description="FLZ-type domain-containing protein" evidence="6">
    <location>
        <begin position="19"/>
        <end position="212"/>
    </location>
</feature>
<dbReference type="PROSITE" id="PS51795">
    <property type="entry name" value="ZF_FLZ"/>
    <property type="match status" value="1"/>
</dbReference>
<evidence type="ECO:0000313" key="8">
    <source>
        <dbReference type="EMBL" id="KAG6484151.1"/>
    </source>
</evidence>
<feature type="signal peptide" evidence="6">
    <location>
        <begin position="1"/>
        <end position="18"/>
    </location>
</feature>
<dbReference type="Pfam" id="PF04570">
    <property type="entry name" value="zf-FLZ"/>
    <property type="match status" value="2"/>
</dbReference>
<protein>
    <recommendedName>
        <fullName evidence="7">FLZ-type domain-containing protein</fullName>
    </recommendedName>
</protein>
<dbReference type="EMBL" id="JACMSC010000016">
    <property type="protein sequence ID" value="KAG6484151.1"/>
    <property type="molecule type" value="Genomic_DNA"/>
</dbReference>
<evidence type="ECO:0000256" key="6">
    <source>
        <dbReference type="SAM" id="SignalP"/>
    </source>
</evidence>
<comment type="subcellular location">
    <subcellularLocation>
        <location evidence="1">Cytoplasm</location>
    </subcellularLocation>
</comment>
<reference evidence="8 9" key="1">
    <citation type="submission" date="2020-08" db="EMBL/GenBank/DDBJ databases">
        <title>Plant Genome Project.</title>
        <authorList>
            <person name="Zhang R.-G."/>
        </authorList>
    </citation>
    <scope>NUCLEOTIDE SEQUENCE [LARGE SCALE GENOMIC DNA]</scope>
    <source>
        <tissue evidence="8">Rhizome</tissue>
    </source>
</reference>
<gene>
    <name evidence="8" type="ORF">ZIOFF_060946</name>
</gene>
<dbReference type="AlphaFoldDB" id="A0A8J5FB55"/>
<comment type="caution">
    <text evidence="8">The sequence shown here is derived from an EMBL/GenBank/DDBJ whole genome shotgun (WGS) entry which is preliminary data.</text>
</comment>
<evidence type="ECO:0000256" key="1">
    <source>
        <dbReference type="ARBA" id="ARBA00004496"/>
    </source>
</evidence>
<keyword evidence="6" id="KW-0732">Signal</keyword>
<evidence type="ECO:0000256" key="2">
    <source>
        <dbReference type="ARBA" id="ARBA00009374"/>
    </source>
</evidence>
<feature type="domain" description="FLZ-type" evidence="7">
    <location>
        <begin position="131"/>
        <end position="208"/>
    </location>
</feature>
<keyword evidence="4" id="KW-0479">Metal-binding</keyword>
<evidence type="ECO:0000313" key="9">
    <source>
        <dbReference type="Proteomes" id="UP000734854"/>
    </source>
</evidence>
<evidence type="ECO:0000256" key="3">
    <source>
        <dbReference type="ARBA" id="ARBA00022490"/>
    </source>
</evidence>
<evidence type="ECO:0000256" key="4">
    <source>
        <dbReference type="ARBA" id="ARBA00022723"/>
    </source>
</evidence>
<sequence>MVSKFPIASLSLWSPAFCCLLGSLSRFPDTTMLLGKRPRPPIEPKTSSMEFPDGGILFDVETHQALDQDESIAGQALDPRWVAVEIARRSAAGGVADWCSARLVAPMLSPRGGVQRRNPEELSGDHLETASFLRACGLCHRRLGPGRDAFMYRASRDLPVTCTSLRLVPINLYRKLLRVLALRKLPGEIAFCSLECRQQHMNMDVPSAAQEP</sequence>
<dbReference type="InterPro" id="IPR007650">
    <property type="entry name" value="Zf-FLZ_dom"/>
</dbReference>
<dbReference type="PANTHER" id="PTHR33059">
    <property type="entry name" value="FCS-LIKE ZINC FINGER 5"/>
    <property type="match status" value="1"/>
</dbReference>
<organism evidence="8 9">
    <name type="scientific">Zingiber officinale</name>
    <name type="common">Ginger</name>
    <name type="synonym">Amomum zingiber</name>
    <dbReference type="NCBI Taxonomy" id="94328"/>
    <lineage>
        <taxon>Eukaryota</taxon>
        <taxon>Viridiplantae</taxon>
        <taxon>Streptophyta</taxon>
        <taxon>Embryophyta</taxon>
        <taxon>Tracheophyta</taxon>
        <taxon>Spermatophyta</taxon>
        <taxon>Magnoliopsida</taxon>
        <taxon>Liliopsida</taxon>
        <taxon>Zingiberales</taxon>
        <taxon>Zingiberaceae</taxon>
        <taxon>Zingiber</taxon>
    </lineage>
</organism>
<evidence type="ECO:0000256" key="5">
    <source>
        <dbReference type="PROSITE-ProRule" id="PRU01131"/>
    </source>
</evidence>
<comment type="similarity">
    <text evidence="2">Belongs to the FLZ family.</text>
</comment>
<proteinExistence type="inferred from homology"/>
<dbReference type="Proteomes" id="UP000734854">
    <property type="component" value="Unassembled WGS sequence"/>
</dbReference>
<feature type="zinc finger region" description="FLZ-type" evidence="5">
    <location>
        <begin position="131"/>
        <end position="208"/>
    </location>
</feature>
<dbReference type="GO" id="GO:0046872">
    <property type="term" value="F:metal ion binding"/>
    <property type="evidence" value="ECO:0007669"/>
    <property type="project" value="UniProtKB-KW"/>
</dbReference>
<name>A0A8J5FB55_ZINOF</name>
<evidence type="ECO:0000259" key="7">
    <source>
        <dbReference type="PROSITE" id="PS51795"/>
    </source>
</evidence>
<keyword evidence="9" id="KW-1185">Reference proteome</keyword>
<accession>A0A8J5FB55</accession>
<dbReference type="PANTHER" id="PTHR33059:SF4">
    <property type="entry name" value="FCS-LIKE ZINC FINGER 5"/>
    <property type="match status" value="1"/>
</dbReference>
<keyword evidence="3" id="KW-0963">Cytoplasm</keyword>